<sequence>MTAIDDHRPAAIKGTGSGNRIPVPFAYPHAHKATIMLIFPKHARIVFAGDSITDADRDRTAIPGGWGYGHGYVNTLHNLLTAVYPDRALCTINQGISGNDIVELAERWDSDIIGMNPDYVSVMIGVNDAWRYYDGPLWQARLNTVEDYERIYDELLERTRRESPNLKGFIIMRPFMFEPNPHDIMRAKIEEFAAASKRVAERNNAIFVDTQAAVDHWLTQLHGCLASQDRVHPYERGAMIIARAWCQAVGFDWNRTTFGD</sequence>
<dbReference type="SUPFAM" id="SSF52266">
    <property type="entry name" value="SGNH hydrolase"/>
    <property type="match status" value="1"/>
</dbReference>
<reference evidence="2 3" key="1">
    <citation type="journal article" date="2017" name="BMC Genomics">
        <title>Comparative genomic and phylogenomic analyses of the Bifidobacteriaceae family.</title>
        <authorList>
            <person name="Lugli G.A."/>
            <person name="Milani C."/>
            <person name="Turroni F."/>
            <person name="Duranti S."/>
            <person name="Mancabelli L."/>
            <person name="Mangifesta M."/>
            <person name="Ferrario C."/>
            <person name="Modesto M."/>
            <person name="Mattarelli P."/>
            <person name="Jiri K."/>
            <person name="van Sinderen D."/>
            <person name="Ventura M."/>
        </authorList>
    </citation>
    <scope>NUCLEOTIDE SEQUENCE [LARGE SCALE GENOMIC DNA]</scope>
    <source>
        <strain evidence="2 3">DSM 100202</strain>
    </source>
</reference>
<dbReference type="InterPro" id="IPR036514">
    <property type="entry name" value="SGNH_hydro_sf"/>
</dbReference>
<name>A0A261FXL3_9BIFI</name>
<evidence type="ECO:0000313" key="3">
    <source>
        <dbReference type="Proteomes" id="UP000216074"/>
    </source>
</evidence>
<dbReference type="Proteomes" id="UP000216074">
    <property type="component" value="Unassembled WGS sequence"/>
</dbReference>
<accession>A0A261FXL3</accession>
<dbReference type="RefSeq" id="WP_244569340.1">
    <property type="nucleotide sequence ID" value="NZ_MWWY01000026.1"/>
</dbReference>
<dbReference type="GO" id="GO:0004622">
    <property type="term" value="F:phosphatidylcholine lysophospholipase activity"/>
    <property type="evidence" value="ECO:0007669"/>
    <property type="project" value="TreeGrafter"/>
</dbReference>
<dbReference type="AlphaFoldDB" id="A0A261FXL3"/>
<gene>
    <name evidence="2" type="ORF">BHAP_1437</name>
</gene>
<comment type="caution">
    <text evidence="2">The sequence shown here is derived from an EMBL/GenBank/DDBJ whole genome shotgun (WGS) entry which is preliminary data.</text>
</comment>
<proteinExistence type="predicted"/>
<keyword evidence="3" id="KW-1185">Reference proteome</keyword>
<feature type="domain" description="SGNH hydrolase-type esterase" evidence="1">
    <location>
        <begin position="47"/>
        <end position="238"/>
    </location>
</feature>
<dbReference type="PANTHER" id="PTHR30383:SF5">
    <property type="entry name" value="SGNH HYDROLASE-TYPE ESTERASE DOMAIN-CONTAINING PROTEIN"/>
    <property type="match status" value="1"/>
</dbReference>
<dbReference type="InterPro" id="IPR013830">
    <property type="entry name" value="SGNH_hydro"/>
</dbReference>
<evidence type="ECO:0000259" key="1">
    <source>
        <dbReference type="Pfam" id="PF13472"/>
    </source>
</evidence>
<dbReference type="PANTHER" id="PTHR30383">
    <property type="entry name" value="THIOESTERASE 1/PROTEASE 1/LYSOPHOSPHOLIPASE L1"/>
    <property type="match status" value="1"/>
</dbReference>
<organism evidence="2 3">
    <name type="scientific">Bifidobacterium hapali</name>
    <dbReference type="NCBI Taxonomy" id="1630172"/>
    <lineage>
        <taxon>Bacteria</taxon>
        <taxon>Bacillati</taxon>
        <taxon>Actinomycetota</taxon>
        <taxon>Actinomycetes</taxon>
        <taxon>Bifidobacteriales</taxon>
        <taxon>Bifidobacteriaceae</taxon>
        <taxon>Bifidobacterium</taxon>
    </lineage>
</organism>
<dbReference type="InterPro" id="IPR051532">
    <property type="entry name" value="Ester_Hydrolysis_Enzymes"/>
</dbReference>
<dbReference type="Pfam" id="PF13472">
    <property type="entry name" value="Lipase_GDSL_2"/>
    <property type="match status" value="1"/>
</dbReference>
<protein>
    <submittedName>
        <fullName evidence="2">Lipolytic protein G-D-S-L family</fullName>
    </submittedName>
</protein>
<evidence type="ECO:0000313" key="2">
    <source>
        <dbReference type="EMBL" id="OZG63934.1"/>
    </source>
</evidence>
<dbReference type="Gene3D" id="3.40.50.1110">
    <property type="entry name" value="SGNH hydrolase"/>
    <property type="match status" value="1"/>
</dbReference>
<dbReference type="EMBL" id="MWWY01000026">
    <property type="protein sequence ID" value="OZG63934.1"/>
    <property type="molecule type" value="Genomic_DNA"/>
</dbReference>
<dbReference type="CDD" id="cd01834">
    <property type="entry name" value="SGNH_hydrolase_like_2"/>
    <property type="match status" value="1"/>
</dbReference>